<protein>
    <recommendedName>
        <fullName evidence="4">Cystatin domain-containing protein</fullName>
    </recommendedName>
</protein>
<sequence>MKKVTRKEPEKVPMKKQEKKEKLQVQKVSMKEQEKKNKLQVQKVSMKEQEKEKKLQVQKVPMKEAENKPKCFWPGGMEILYNGDPTLDDPESMEIMKKCAQLVIDFFNQTHINKYSFVKMVHATAVRCGTSMLHMVFKVKPEPPEEGKKPITVRAEVSLRNDYVEYLEFPEDQGNLPMRIFPLGSVIYDGEDPTSCDAHTIKMIQGCADLALQVYNKMQAHVYSMGDLGRATRHLSTTGSMVDLVFTAKPCDDVPITLEARVSVTHNYVEFVELVRPRLP</sequence>
<evidence type="ECO:0000313" key="3">
    <source>
        <dbReference type="Proteomes" id="UP000030748"/>
    </source>
</evidence>
<dbReference type="Proteomes" id="UP000030748">
    <property type="component" value="Unassembled WGS sequence"/>
</dbReference>
<evidence type="ECO:0000313" key="2">
    <source>
        <dbReference type="EMBL" id="EYU24989.1"/>
    </source>
</evidence>
<feature type="compositionally biased region" description="Basic and acidic residues" evidence="1">
    <location>
        <begin position="1"/>
        <end position="37"/>
    </location>
</feature>
<organism evidence="2 3">
    <name type="scientific">Erythranthe guttata</name>
    <name type="common">Yellow monkey flower</name>
    <name type="synonym">Mimulus guttatus</name>
    <dbReference type="NCBI Taxonomy" id="4155"/>
    <lineage>
        <taxon>Eukaryota</taxon>
        <taxon>Viridiplantae</taxon>
        <taxon>Streptophyta</taxon>
        <taxon>Embryophyta</taxon>
        <taxon>Tracheophyta</taxon>
        <taxon>Spermatophyta</taxon>
        <taxon>Magnoliopsida</taxon>
        <taxon>eudicotyledons</taxon>
        <taxon>Gunneridae</taxon>
        <taxon>Pentapetalae</taxon>
        <taxon>asterids</taxon>
        <taxon>lamiids</taxon>
        <taxon>Lamiales</taxon>
        <taxon>Phrymaceae</taxon>
        <taxon>Erythranthe</taxon>
    </lineage>
</organism>
<gene>
    <name evidence="2" type="ORF">MIMGU_mgv1a011490mg</name>
</gene>
<reference evidence="2 3" key="1">
    <citation type="journal article" date="2013" name="Proc. Natl. Acad. Sci. U.S.A.">
        <title>Fine-scale variation in meiotic recombination in Mimulus inferred from population shotgun sequencing.</title>
        <authorList>
            <person name="Hellsten U."/>
            <person name="Wright K.M."/>
            <person name="Jenkins J."/>
            <person name="Shu S."/>
            <person name="Yuan Y."/>
            <person name="Wessler S.R."/>
            <person name="Schmutz J."/>
            <person name="Willis J.H."/>
            <person name="Rokhsar D.S."/>
        </authorList>
    </citation>
    <scope>NUCLEOTIDE SEQUENCE [LARGE SCALE GENOMIC DNA]</scope>
    <source>
        <strain evidence="3">cv. DUN x IM62</strain>
    </source>
</reference>
<dbReference type="AlphaFoldDB" id="A0A022QBL1"/>
<dbReference type="KEGG" id="egt:105971686"/>
<name>A0A022QBL1_ERYGU</name>
<dbReference type="EMBL" id="KI632098">
    <property type="protein sequence ID" value="EYU24988.1"/>
    <property type="molecule type" value="Genomic_DNA"/>
</dbReference>
<proteinExistence type="predicted"/>
<feature type="region of interest" description="Disordered" evidence="1">
    <location>
        <begin position="1"/>
        <end position="59"/>
    </location>
</feature>
<accession>A0A022QBL1</accession>
<evidence type="ECO:0000256" key="1">
    <source>
        <dbReference type="SAM" id="MobiDB-lite"/>
    </source>
</evidence>
<evidence type="ECO:0008006" key="4">
    <source>
        <dbReference type="Google" id="ProtNLM"/>
    </source>
</evidence>
<keyword evidence="3" id="KW-1185">Reference proteome</keyword>
<feature type="compositionally biased region" description="Basic and acidic residues" evidence="1">
    <location>
        <begin position="45"/>
        <end position="59"/>
    </location>
</feature>
<dbReference type="EMBL" id="KI632098">
    <property type="protein sequence ID" value="EYU24989.1"/>
    <property type="molecule type" value="Genomic_DNA"/>
</dbReference>